<evidence type="ECO:0000313" key="1">
    <source>
        <dbReference type="EMBL" id="QHT17392.1"/>
    </source>
</evidence>
<organism evidence="1">
    <name type="scientific">viral metagenome</name>
    <dbReference type="NCBI Taxonomy" id="1070528"/>
    <lineage>
        <taxon>unclassified sequences</taxon>
        <taxon>metagenomes</taxon>
        <taxon>organismal metagenomes</taxon>
    </lineage>
</organism>
<proteinExistence type="predicted"/>
<sequence length="547" mass="62624">MSNENVNLEIDDYSITDMLTILELIDQDIIDNIDEDNIMKSITNNDIIKKTDYYIEKFKNEYDEDMASFFEEIQYRLTAAKKKYHSDDNNSMKKNVLTPPINLKTDSRYIVTPNLLFDGGDSDVPVINEKTQDVTNTFIPSVVKGTTNPLLTNTFTTFMSIDSKYRQYTSSNSNTDFILDLSEPLKKLLSLQLYSYQIPFSWYIIDSSIGNTCFWIEDLSTNTIVNISIDSGNYTPTSLTTELNSKIVEAGFVFGSTTKPFYYKETQTKIIFNLYGGTYQVDGKEKFTINENTRIIFFDFNFTLECNSPNCGIKLPNYLNETLGWILGFRSPFIYVNPKGNVPSAVLDLNGTRYLIIVIDDYNQNHVNNNLISITEYDNNLKLPSYYNRSLTYSCNNPVNNSNLLFKNINLNENINADNIILDKLDINYSKTQHILPSAPRTLTQSEIYTASEIIKNNKKNGRYFSKAPTNSDSFAIIPIKSSNNPNNNGVTIVEFSGSLAANKRTYWGPVHIQRMHIRLLDDRGNTLNLNDVHWSFIIQATCLYEY</sequence>
<accession>A0A6C0DM21</accession>
<dbReference type="EMBL" id="MN739634">
    <property type="protein sequence ID" value="QHT17392.1"/>
    <property type="molecule type" value="Genomic_DNA"/>
</dbReference>
<dbReference type="AlphaFoldDB" id="A0A6C0DM21"/>
<name>A0A6C0DM21_9ZZZZ</name>
<reference evidence="1" key="1">
    <citation type="journal article" date="2020" name="Nature">
        <title>Giant virus diversity and host interactions through global metagenomics.</title>
        <authorList>
            <person name="Schulz F."/>
            <person name="Roux S."/>
            <person name="Paez-Espino D."/>
            <person name="Jungbluth S."/>
            <person name="Walsh D.A."/>
            <person name="Denef V.J."/>
            <person name="McMahon K.D."/>
            <person name="Konstantinidis K.T."/>
            <person name="Eloe-Fadrosh E.A."/>
            <person name="Kyrpides N.C."/>
            <person name="Woyke T."/>
        </authorList>
    </citation>
    <scope>NUCLEOTIDE SEQUENCE</scope>
    <source>
        <strain evidence="1">GVMAG-M-3300023174-24</strain>
    </source>
</reference>
<protein>
    <submittedName>
        <fullName evidence="1">Uncharacterized protein</fullName>
    </submittedName>
</protein>